<dbReference type="Proteomes" id="UP000001299">
    <property type="component" value="Chromosome 1"/>
</dbReference>
<evidence type="ECO:0000313" key="2">
    <source>
        <dbReference type="Proteomes" id="UP000001299"/>
    </source>
</evidence>
<organism evidence="1 2">
    <name type="scientific">Butyrivibrio proteoclasticus (strain ATCC 51982 / DSM 14932 / B316)</name>
    <name type="common">Clostridium proteoclasticum</name>
    <dbReference type="NCBI Taxonomy" id="515622"/>
    <lineage>
        <taxon>Bacteria</taxon>
        <taxon>Bacillati</taxon>
        <taxon>Bacillota</taxon>
        <taxon>Clostridia</taxon>
        <taxon>Lachnospirales</taxon>
        <taxon>Lachnospiraceae</taxon>
        <taxon>Butyrivibrio</taxon>
    </lineage>
</organism>
<evidence type="ECO:0000313" key="1">
    <source>
        <dbReference type="EMBL" id="ADL34906.1"/>
    </source>
</evidence>
<sequence>MGENYSDIPDNWNEVAMYVKCEDTDFIDIVIESKKIVIYDTCSFRFHSNCGSQAQDKLIEYFKAEKVVFILLRSILMELASIERVINREYVSFLKRISQSGLTVLVLYEESLFDILNECFSSQKRAFEYLSWAVRALKQPVSTITNTLKSDKRLYNQVLEGKYRDGVNVYREFFSAVRENKASGDNLGEEIIAICTNILSQLPGTRDGKFCVITDDKKGAAAIATLFHRTNHYFAGARIIIYSTPRLLQTMYNIGILKEKEDVLQMLSYHGDSKITIYGTTEYDIDTGEYLSFDIEQFADEIMKPNGVNILF</sequence>
<protein>
    <submittedName>
        <fullName evidence="1">Uncharacterized protein</fullName>
    </submittedName>
</protein>
<proteinExistence type="predicted"/>
<dbReference type="AlphaFoldDB" id="E0RWZ8"/>
<name>E0RWZ8_BUTPB</name>
<keyword evidence="2" id="KW-1185">Reference proteome</keyword>
<accession>E0RWZ8</accession>
<dbReference type="eggNOG" id="ENOG50337CC">
    <property type="taxonomic scope" value="Bacteria"/>
</dbReference>
<dbReference type="RefSeq" id="WP_013281559.1">
    <property type="nucleotide sequence ID" value="NC_014387.1"/>
</dbReference>
<dbReference type="STRING" id="515622.bpr_I2173"/>
<gene>
    <name evidence="1" type="ordered locus">bpr_I2173</name>
</gene>
<dbReference type="HOGENOM" id="CLU_905206_0_0_9"/>
<dbReference type="KEGG" id="bpb:bpr_I2173"/>
<reference evidence="1 2" key="1">
    <citation type="journal article" date="2010" name="PLoS ONE">
        <title>The glycobiome of the rumen bacterium Butyrivibrio proteoclasticus B316(T) highlights adaptation to a polysaccharide-rich environment.</title>
        <authorList>
            <person name="Kelly W.J."/>
            <person name="Leahy S.C."/>
            <person name="Altermann E."/>
            <person name="Yeoman C.J."/>
            <person name="Dunne J.C."/>
            <person name="Kong Z."/>
            <person name="Pacheco D.M."/>
            <person name="Li D."/>
            <person name="Noel S.J."/>
            <person name="Moon C.D."/>
            <person name="Cookson A.L."/>
            <person name="Attwood G.T."/>
        </authorList>
    </citation>
    <scope>NUCLEOTIDE SEQUENCE [LARGE SCALE GENOMIC DNA]</scope>
    <source>
        <strain evidence="2">ATCC 51982 / DSM 14932 / B316</strain>
    </source>
</reference>
<dbReference type="EMBL" id="CP001810">
    <property type="protein sequence ID" value="ADL34906.1"/>
    <property type="molecule type" value="Genomic_DNA"/>
</dbReference>